<feature type="region of interest" description="Disordered" evidence="1">
    <location>
        <begin position="1627"/>
        <end position="1655"/>
    </location>
</feature>
<feature type="compositionally biased region" description="Polar residues" evidence="1">
    <location>
        <begin position="1805"/>
        <end position="1823"/>
    </location>
</feature>
<feature type="compositionally biased region" description="Polar residues" evidence="1">
    <location>
        <begin position="2302"/>
        <end position="2315"/>
    </location>
</feature>
<feature type="compositionally biased region" description="Low complexity" evidence="1">
    <location>
        <begin position="367"/>
        <end position="377"/>
    </location>
</feature>
<keyword evidence="3" id="KW-1185">Reference proteome</keyword>
<feature type="region of interest" description="Disordered" evidence="1">
    <location>
        <begin position="1590"/>
        <end position="1610"/>
    </location>
</feature>
<feature type="compositionally biased region" description="Basic and acidic residues" evidence="1">
    <location>
        <begin position="2381"/>
        <end position="2390"/>
    </location>
</feature>
<feature type="compositionally biased region" description="Basic and acidic residues" evidence="1">
    <location>
        <begin position="610"/>
        <end position="623"/>
    </location>
</feature>
<feature type="compositionally biased region" description="Polar residues" evidence="1">
    <location>
        <begin position="718"/>
        <end position="727"/>
    </location>
</feature>
<feature type="compositionally biased region" description="Basic and acidic residues" evidence="1">
    <location>
        <begin position="2357"/>
        <end position="2367"/>
    </location>
</feature>
<feature type="compositionally biased region" description="Basic and acidic residues" evidence="1">
    <location>
        <begin position="1"/>
        <end position="10"/>
    </location>
</feature>
<organism evidence="2 3">
    <name type="scientific">Melipona quadrifasciata</name>
    <dbReference type="NCBI Taxonomy" id="166423"/>
    <lineage>
        <taxon>Eukaryota</taxon>
        <taxon>Metazoa</taxon>
        <taxon>Ecdysozoa</taxon>
        <taxon>Arthropoda</taxon>
        <taxon>Hexapoda</taxon>
        <taxon>Insecta</taxon>
        <taxon>Pterygota</taxon>
        <taxon>Neoptera</taxon>
        <taxon>Endopterygota</taxon>
        <taxon>Hymenoptera</taxon>
        <taxon>Apocrita</taxon>
        <taxon>Aculeata</taxon>
        <taxon>Apoidea</taxon>
        <taxon>Anthophila</taxon>
        <taxon>Apidae</taxon>
        <taxon>Melipona</taxon>
    </lineage>
</organism>
<dbReference type="Proteomes" id="UP000053105">
    <property type="component" value="Unassembled WGS sequence"/>
</dbReference>
<feature type="region of interest" description="Disordered" evidence="1">
    <location>
        <begin position="2240"/>
        <end position="2390"/>
    </location>
</feature>
<feature type="compositionally biased region" description="Basic and acidic residues" evidence="1">
    <location>
        <begin position="1628"/>
        <end position="1643"/>
    </location>
</feature>
<feature type="non-terminal residue" evidence="2">
    <location>
        <position position="2390"/>
    </location>
</feature>
<feature type="region of interest" description="Disordered" evidence="1">
    <location>
        <begin position="960"/>
        <end position="979"/>
    </location>
</feature>
<dbReference type="OrthoDB" id="7684512at2759"/>
<evidence type="ECO:0000313" key="3">
    <source>
        <dbReference type="Proteomes" id="UP000053105"/>
    </source>
</evidence>
<proteinExistence type="predicted"/>
<feature type="compositionally biased region" description="Basic and acidic residues" evidence="1">
    <location>
        <begin position="737"/>
        <end position="750"/>
    </location>
</feature>
<feature type="region of interest" description="Disordered" evidence="1">
    <location>
        <begin position="278"/>
        <end position="330"/>
    </location>
</feature>
<protein>
    <submittedName>
        <fullName evidence="2">Uncharacterized protein</fullName>
    </submittedName>
</protein>
<feature type="compositionally biased region" description="Basic residues" evidence="1">
    <location>
        <begin position="925"/>
        <end position="940"/>
    </location>
</feature>
<gene>
    <name evidence="2" type="ORF">WN51_13168</name>
</gene>
<evidence type="ECO:0000256" key="1">
    <source>
        <dbReference type="SAM" id="MobiDB-lite"/>
    </source>
</evidence>
<feature type="region of interest" description="Disordered" evidence="1">
    <location>
        <begin position="1"/>
        <end position="24"/>
    </location>
</feature>
<feature type="region of interest" description="Disordered" evidence="1">
    <location>
        <begin position="1956"/>
        <end position="2001"/>
    </location>
</feature>
<feature type="compositionally biased region" description="Basic and acidic residues" evidence="1">
    <location>
        <begin position="1956"/>
        <end position="1965"/>
    </location>
</feature>
<feature type="compositionally biased region" description="Basic and acidic residues" evidence="1">
    <location>
        <begin position="2318"/>
        <end position="2332"/>
    </location>
</feature>
<feature type="compositionally biased region" description="Basic and acidic residues" evidence="1">
    <location>
        <begin position="1778"/>
        <end position="1793"/>
    </location>
</feature>
<dbReference type="STRING" id="166423.A0A0M9A2R8"/>
<feature type="compositionally biased region" description="Polar residues" evidence="1">
    <location>
        <begin position="751"/>
        <end position="781"/>
    </location>
</feature>
<feature type="compositionally biased region" description="Polar residues" evidence="1">
    <location>
        <begin position="594"/>
        <end position="609"/>
    </location>
</feature>
<feature type="compositionally biased region" description="Basic and acidic residues" evidence="1">
    <location>
        <begin position="905"/>
        <end position="914"/>
    </location>
</feature>
<reference evidence="2 3" key="1">
    <citation type="submission" date="2015-07" db="EMBL/GenBank/DDBJ databases">
        <title>The genome of Melipona quadrifasciata.</title>
        <authorList>
            <person name="Pan H."/>
            <person name="Kapheim K."/>
        </authorList>
    </citation>
    <scope>NUCLEOTIDE SEQUENCE [LARGE SCALE GENOMIC DNA]</scope>
    <source>
        <strain evidence="2">0111107301</strain>
        <tissue evidence="2">Whole body</tissue>
    </source>
</reference>
<feature type="compositionally biased region" description="Basic and acidic residues" evidence="1">
    <location>
        <begin position="854"/>
        <end position="876"/>
    </location>
</feature>
<feature type="non-terminal residue" evidence="2">
    <location>
        <position position="1"/>
    </location>
</feature>
<feature type="compositionally biased region" description="Polar residues" evidence="1">
    <location>
        <begin position="278"/>
        <end position="318"/>
    </location>
</feature>
<feature type="region of interest" description="Disordered" evidence="1">
    <location>
        <begin position="357"/>
        <end position="419"/>
    </location>
</feature>
<feature type="compositionally biased region" description="Polar residues" evidence="1">
    <location>
        <begin position="357"/>
        <end position="366"/>
    </location>
</feature>
<feature type="region of interest" description="Disordered" evidence="1">
    <location>
        <begin position="847"/>
        <end position="950"/>
    </location>
</feature>
<feature type="compositionally biased region" description="Basic and acidic residues" evidence="1">
    <location>
        <begin position="2240"/>
        <end position="2252"/>
    </location>
</feature>
<accession>A0A0M9A2R8</accession>
<feature type="compositionally biased region" description="Polar residues" evidence="1">
    <location>
        <begin position="968"/>
        <end position="979"/>
    </location>
</feature>
<feature type="compositionally biased region" description="Polar residues" evidence="1">
    <location>
        <begin position="385"/>
        <end position="419"/>
    </location>
</feature>
<feature type="region of interest" description="Disordered" evidence="1">
    <location>
        <begin position="222"/>
        <end position="241"/>
    </location>
</feature>
<dbReference type="EMBL" id="KQ435783">
    <property type="protein sequence ID" value="KOX74733.1"/>
    <property type="molecule type" value="Genomic_DNA"/>
</dbReference>
<feature type="compositionally biased region" description="Basic and acidic residues" evidence="1">
    <location>
        <begin position="1689"/>
        <end position="1712"/>
    </location>
</feature>
<feature type="compositionally biased region" description="Low complexity" evidence="1">
    <location>
        <begin position="575"/>
        <end position="586"/>
    </location>
</feature>
<feature type="region of interest" description="Disordered" evidence="1">
    <location>
        <begin position="1670"/>
        <end position="1828"/>
    </location>
</feature>
<feature type="compositionally biased region" description="Polar residues" evidence="1">
    <location>
        <begin position="1601"/>
        <end position="1610"/>
    </location>
</feature>
<feature type="compositionally biased region" description="Basic residues" evidence="1">
    <location>
        <begin position="1720"/>
        <end position="1755"/>
    </location>
</feature>
<feature type="region of interest" description="Disordered" evidence="1">
    <location>
        <begin position="575"/>
        <end position="630"/>
    </location>
</feature>
<evidence type="ECO:0000313" key="2">
    <source>
        <dbReference type="EMBL" id="KOX74733.1"/>
    </source>
</evidence>
<feature type="compositionally biased region" description="Basic residues" evidence="1">
    <location>
        <begin position="697"/>
        <end position="706"/>
    </location>
</feature>
<sequence>EDTVSKRSEESKEEEQSDLPILPPIILLDFGNNTEDENVTSEEKSKRTVNDGLGYGLSKNTVQMRRYNYYFPAGKSGTTVSIEESISPFLPKTIIERVQPGNQKGHFADINGPSQTDARHLNFDQSARSQPVFGLRTQPQKTVGSSSSESYQNFFGTPKPPASSFAIQNPGYRSNNFPTTTQSPLAVSVTETLRYRQNIQSNINSHGFGTVSQSVESTTATPFNYDPPHLRSAGSPLSNTRPRYTVENGIRYENKIFWKYPDGRVSDVPPATYVEYQRPSTQQLAKSQDSRSIYEGSSPTENGVLSQGPVQFPTVSGEQTGGEGNPFVSAESFSASLPQQQVYRLGYQNLVNQRQHANLPQQRQPTSYSFSSSSVSSERTKPSSIGSNINVNYSSRNRQTSSRYMVNSPNPEYTTEPTVNSTASLDSISTSSIVRPSSRTNHDPKIRDYLDTILGGNGEPVKQSFSGNDLNSYSNLQYSDLLSYNPSISEYVRNPSSILNVRPTFVILLSSWPHVIGTGNTDPRDEAAFDQIATASENVGRNAEKPEQKRELRDQLITSMIDTVHYENSNGFVPMLMSSSTLPPTTSEEEKQPVNGTRNNSSYQRGNSSKIDDNDRQTSRQETNDLENDPVYSTEARIFFNFPNLSANRRSFEYQGSQNEFDLLKVTNGTPVIAAYSNLYEEQPSVGENGDKSPRSSPKRKAHGKGQRTENYVGNHGTAVSESNADSPYSYYYSHNSAKDEEKKSSDQEKVASNYQQQDALSYGSHGQSASGQNGPTASSFSRLNDEVSVFLKTNTKNHGVASPSSQVANNHRFSRPVVVAEPTYKFDQSSRVSDLNGDDYQTSRVIDSASSEVSHRYTMNDRDSKFRSDENSRDVSEDDYADEYTERPRRVQKSRRRPNNSSERLPKEHRGNLDDSAEYESQGKRHRSSRTKSHRHRTRGNSWTEDRDNSYEDATRFSGSEIRHVKSQSSKFKPSNSWNQISPNLEISHSSGVEIGQLEKPKLVVPVKVNLLPVTNFDHATAIGNSQGFDVSNAILRNIVSATPLTTSAPEVSTMENAIGNDGKIVSTPLPDIIVGQNNLHNSMHAILPSANEQTRFSTNLKPQYVSSTVAPVFAVTPSLSPNLQSVSIQDARGAATSRPAIVTASNQVSSNHVPQLILPQPTYQTISTLVQTPVISPDYIQVNPHGMHGQNPIGHGNLQVQPLPTMSTIVTPTPQTIPVTNINLITSESQNKKTLLPGSSNTNFLASASLAVGHDDQRQTSNGNSYYLQNSNAAGDIQPQVQGGLYQQTLKNVNVAPKTRTYLQTTHLLPSVFNSVPTFAALSANTPQMFSEQQNVQGTNLALQQPREQSQQYARQNTGFDGSASTLRNVKLPSLVYQMIDSTAGHSAANINTVNASPGVSGIVGNAHLPHIGTRNVEIVNPNIKPSPIDTTIVNSYESMHYPAAVLTTSIPMFATTSFVTAKPTVLSPTVGSTNIQSVLNAMTMDNEATTNDLKAYQSQDRPVFNPINFVPNIDVVKNQSALNSKLHASEPLQPSLNLVPLLPGGNFFKPSFSAQSELLVKPKLSSDLETYAEQMFKESLKTIYNSQKWNNDRRPGSNRHNVTDSTSDIAKLKNELQRLKASLYDSRRSKDQLDAHHSETKVQTSELPSKKPDELIAALEQMLKKNKNPLDSSHAFHGNNKPYRYRPADQEKYNFRSNGDLRDTKHVRDFFTPPHLNSHRTKNHFHNKPGKKRPGPTRFNNHKHNHHHRPRSNPRSNLLQKSGGLEASGSNIDPIHTDGFPKYENTQDSRHFRKGSPFDLHASSSSLSYEKNNFPKSTRPQKLDDKENVYNHPKMHNFLGLLMKNKQLPNGQTRYFHDRNQLKQFFEDETQRTQQQFYDDTLRDYFYKASNDMMHSNFGQIDSNGRRISSGKKAISVFFIVLITSVPNLAIGAEYECLTSNFVKLKREIVETDRDVSQDHKSHQNQSISPKPDIRNAESANPKSSSHHKNTKTVKESPFVGRGSPLMYSDVFKQSPYVTSLLSTPSFEFQNNKRLLPYSDHLFTMSAGYKVTDDDFARPLKQAGHTHRQPKFNQNAAIDANFQMPVYKTVYPLTKASGSQIYAAMLQNEKASLPILQVRKSQEPPSYVPSLQSQPLVLNPVDHQFNFAVGAPKVNSVQPSAPFLSPLSSFQGQVVPISTAANNAQFPQYKGATVEVYPTVSGFSTMAYQPVQTQSQCDNVQPVQPVDNLRHSMPAEEIRSDVEIIDKHKPPPPPKTDDDDDDKDDADDDEGYTPPDKQYEANSEEEDYRSNSERHFKTPSVQGNFKPSTSFPFKQYDEKFGKYSSRYRDEDNEEPFSKYYYSSSSDDDNGEEAPTDKYNSDETSSKSLYSKQEDEDDDRRVYERQKS</sequence>
<name>A0A0M9A2R8_9HYME</name>
<feature type="compositionally biased region" description="Acidic residues" evidence="1">
    <location>
        <begin position="2260"/>
        <end position="2274"/>
    </location>
</feature>
<feature type="region of interest" description="Disordered" evidence="1">
    <location>
        <begin position="683"/>
        <end position="781"/>
    </location>
</feature>